<dbReference type="SUPFAM" id="SSF47473">
    <property type="entry name" value="EF-hand"/>
    <property type="match status" value="2"/>
</dbReference>
<sequence>MAGYRQPLTSSTPDVREYLNRQSQLCDSRIEDAYRRLSSRHNQSRPASSSGLERRTLSSSSLSVPSRKHVTLDDVVRPSSAQERRSTDNKPRGILKRTESPVSSLSSSRNRSRESPDEWFQRIMLVKKLSPLDLCEIFSYGDARKHPLVPLSHVCDVLFDLDPESANGSDPVTDEMEEFLYQFSTEEGGEIVVNIREALRALNIWQSRVTSSSAQVAPSKAASNAYSKAAILESKNKKLQNVISSLQDANLRLSRQLDSAMSPKSAEQSAPPAWSPRSRATMKPSSVEVSPVKFKSTYPTKQTSFSPPSSPKTSTLLQVINLHEKELVEIASKLQFTGVKRLEEHLIDGDADSTGFVNLKQLCYILADQFKLNVSETRLIEVCMGMNFNSHAQLDYREFVDVLMDILIYALPDIRESAKRKSLLRLDDYLQSGFPPGREGARQLLDALCSTYDLEGAQCISVADLVRVFHLDLVKHHALNLPFPLEEHETIQLAQPFIQHNTQNKTPDGFVSYTELLDAILGPFPMEDNTACKRALRWEFWRGIYMALCGGDASMEQKVVAQLRKILTKLDSEMKFTISTRHFRRIFERHISSDDMDVVTAALALDDSCSDESKAGDLLRYDVLLKLVFGTSDLNDDHFFESSVRKKFLREQGRLQAYTTEPMTVKGPSHRLSLQDFYDTFVDQADEHPLTMVELFSLFGSVDSRHEGSVEVKALKNFLSRGCWRDDIRSSEGTRTSATDATSSRESCDVESIRKFVAKGCANYDLYRVLDDLSRKSQGWLAQSVVVKELMKMMHELGISGVQQDDLKAFVHTMSIQTEMKAARPPSRDGIHCDAFFNTLFDWNAMVSSMKLPHSLVEVNKVFDKFDWEHVGSIRCDDWNKAYRLHSHDQQGMAEWEIDVLYRRFPGQGHLYERDQKIDYARLIVFLLDFQQRQARKSLQTCVVLHFEERFASARSSMSTAELERIFRALDTDNKGHFNAADLKKYLIKEFERDTAANSVQDDRISLLNNADALAFAMRLLADGKVDRPRRSLDGGSGPSTIVTFERFREIASSFSSARTKSSLDATRSSSQRVHPSGMQSQMAGDENERHTISSLRVLEITILEIASEFADSKGNILPARAFRYLSLGSTQSADKLPRPTPPSSPLRRSSLTISPTNHTTGLSSKVHKNKRELEASTLDPLTPARLKQLLQIYHRVDVSTHLVSQFFLHIGSPSKYFLDFVHFAQWAAPLSVEMQVKVRAVVRQMIVKGKGGGGRVDLDRFLAQLQRRLQDSPHYMANLSSLENPPLQFVAMPLLVSKLHQLNIPLHKQELMALLRHFGMEDDLEAVDYALFLQRLYELNTSMTSS</sequence>
<feature type="compositionally biased region" description="Low complexity" evidence="2">
    <location>
        <begin position="1146"/>
        <end position="1156"/>
    </location>
</feature>
<dbReference type="GO" id="GO:0005509">
    <property type="term" value="F:calcium ion binding"/>
    <property type="evidence" value="ECO:0007669"/>
    <property type="project" value="InterPro"/>
</dbReference>
<feature type="region of interest" description="Disordered" evidence="2">
    <location>
        <begin position="257"/>
        <end position="292"/>
    </location>
</feature>
<feature type="region of interest" description="Disordered" evidence="2">
    <location>
        <begin position="36"/>
        <end position="113"/>
    </location>
</feature>
<proteinExistence type="predicted"/>
<protein>
    <recommendedName>
        <fullName evidence="3">EF-hand domain-containing protein</fullName>
    </recommendedName>
</protein>
<organism evidence="4 5">
    <name type="scientific">Phytophthora rubi</name>
    <dbReference type="NCBI Taxonomy" id="129364"/>
    <lineage>
        <taxon>Eukaryota</taxon>
        <taxon>Sar</taxon>
        <taxon>Stramenopiles</taxon>
        <taxon>Oomycota</taxon>
        <taxon>Peronosporomycetes</taxon>
        <taxon>Peronosporales</taxon>
        <taxon>Peronosporaceae</taxon>
        <taxon>Phytophthora</taxon>
    </lineage>
</organism>
<comment type="caution">
    <text evidence="4">The sequence shown here is derived from an EMBL/GenBank/DDBJ whole genome shotgun (WGS) entry which is preliminary data.</text>
</comment>
<dbReference type="PROSITE" id="PS50222">
    <property type="entry name" value="EF_HAND_2"/>
    <property type="match status" value="1"/>
</dbReference>
<dbReference type="Proteomes" id="UP000435112">
    <property type="component" value="Unassembled WGS sequence"/>
</dbReference>
<feature type="compositionally biased region" description="Low complexity" evidence="2">
    <location>
        <begin position="100"/>
        <end position="109"/>
    </location>
</feature>
<feature type="coiled-coil region" evidence="1">
    <location>
        <begin position="229"/>
        <end position="256"/>
    </location>
</feature>
<evidence type="ECO:0000256" key="1">
    <source>
        <dbReference type="SAM" id="Coils"/>
    </source>
</evidence>
<feature type="region of interest" description="Disordered" evidence="2">
    <location>
        <begin position="1059"/>
        <end position="1090"/>
    </location>
</feature>
<accession>A0A6A3K5J7</accession>
<evidence type="ECO:0000313" key="4">
    <source>
        <dbReference type="EMBL" id="KAE8999173.1"/>
    </source>
</evidence>
<dbReference type="InterPro" id="IPR002048">
    <property type="entry name" value="EF_hand_dom"/>
</dbReference>
<feature type="compositionally biased region" description="Polar residues" evidence="2">
    <location>
        <begin position="1064"/>
        <end position="1083"/>
    </location>
</feature>
<evidence type="ECO:0000256" key="2">
    <source>
        <dbReference type="SAM" id="MobiDB-lite"/>
    </source>
</evidence>
<keyword evidence="1" id="KW-0175">Coiled coil</keyword>
<gene>
    <name evidence="4" type="ORF">PR002_g18537</name>
</gene>
<feature type="compositionally biased region" description="Basic and acidic residues" evidence="2">
    <location>
        <begin position="70"/>
        <end position="99"/>
    </location>
</feature>
<dbReference type="InterPro" id="IPR011992">
    <property type="entry name" value="EF-hand-dom_pair"/>
</dbReference>
<reference evidence="4 5" key="1">
    <citation type="submission" date="2018-09" db="EMBL/GenBank/DDBJ databases">
        <title>Genomic investigation of the strawberry pathogen Phytophthora fragariae indicates pathogenicity is determined by transcriptional variation in three key races.</title>
        <authorList>
            <person name="Adams T.M."/>
            <person name="Armitage A.D."/>
            <person name="Sobczyk M.K."/>
            <person name="Bates H.J."/>
            <person name="Dunwell J.M."/>
            <person name="Nellist C.F."/>
            <person name="Harrison R.J."/>
        </authorList>
    </citation>
    <scope>NUCLEOTIDE SEQUENCE [LARGE SCALE GENOMIC DNA]</scope>
    <source>
        <strain evidence="4 5">SCRP324</strain>
    </source>
</reference>
<feature type="domain" description="EF-hand" evidence="3">
    <location>
        <begin position="958"/>
        <end position="993"/>
    </location>
</feature>
<evidence type="ECO:0000313" key="5">
    <source>
        <dbReference type="Proteomes" id="UP000435112"/>
    </source>
</evidence>
<name>A0A6A3K5J7_9STRA</name>
<feature type="region of interest" description="Disordered" evidence="2">
    <location>
        <begin position="1132"/>
        <end position="1170"/>
    </location>
</feature>
<dbReference type="OrthoDB" id="97318at2759"/>
<dbReference type="Gene3D" id="1.10.238.10">
    <property type="entry name" value="EF-hand"/>
    <property type="match status" value="2"/>
</dbReference>
<dbReference type="EMBL" id="QXFU01001593">
    <property type="protein sequence ID" value="KAE8999173.1"/>
    <property type="molecule type" value="Genomic_DNA"/>
</dbReference>
<evidence type="ECO:0000259" key="3">
    <source>
        <dbReference type="PROSITE" id="PS50222"/>
    </source>
</evidence>